<feature type="non-terminal residue" evidence="2">
    <location>
        <position position="72"/>
    </location>
</feature>
<proteinExistence type="predicted"/>
<evidence type="ECO:0000256" key="1">
    <source>
        <dbReference type="SAM" id="MobiDB-lite"/>
    </source>
</evidence>
<evidence type="ECO:0000313" key="2">
    <source>
        <dbReference type="EMBL" id="RDW11776.1"/>
    </source>
</evidence>
<accession>A0A3D8P6U4</accession>
<evidence type="ECO:0008006" key="4">
    <source>
        <dbReference type="Google" id="ProtNLM"/>
    </source>
</evidence>
<dbReference type="AlphaFoldDB" id="A0A3D8P6U4"/>
<name>A0A3D8P6U4_9RHOB</name>
<evidence type="ECO:0000313" key="3">
    <source>
        <dbReference type="Proteomes" id="UP000256679"/>
    </source>
</evidence>
<feature type="region of interest" description="Disordered" evidence="1">
    <location>
        <begin position="52"/>
        <end position="72"/>
    </location>
</feature>
<dbReference type="RefSeq" id="WP_147296884.1">
    <property type="nucleotide sequence ID" value="NZ_QFCQ01000195.1"/>
</dbReference>
<organism evidence="2 3">
    <name type="scientific">Paracoccus thiocyanatus</name>
    <dbReference type="NCBI Taxonomy" id="34006"/>
    <lineage>
        <taxon>Bacteria</taxon>
        <taxon>Pseudomonadati</taxon>
        <taxon>Pseudomonadota</taxon>
        <taxon>Alphaproteobacteria</taxon>
        <taxon>Rhodobacterales</taxon>
        <taxon>Paracoccaceae</taxon>
        <taxon>Paracoccus</taxon>
    </lineage>
</organism>
<reference evidence="2 3" key="1">
    <citation type="submission" date="2018-05" db="EMBL/GenBank/DDBJ databases">
        <title>Whole genome sequencing of Paracoccus thiocyanatus SST.</title>
        <authorList>
            <person name="Ghosh W."/>
            <person name="Rameez M.J."/>
            <person name="Roy C."/>
        </authorList>
    </citation>
    <scope>NUCLEOTIDE SEQUENCE [LARGE SCALE GENOMIC DNA]</scope>
    <source>
        <strain evidence="2 3">SST</strain>
    </source>
</reference>
<keyword evidence="3" id="KW-1185">Reference proteome</keyword>
<dbReference type="EMBL" id="QFCQ01000195">
    <property type="protein sequence ID" value="RDW11776.1"/>
    <property type="molecule type" value="Genomic_DNA"/>
</dbReference>
<protein>
    <recommendedName>
        <fullName evidence="4">Glycine zipper domain-containing protein</fullName>
    </recommendedName>
</protein>
<gene>
    <name evidence="2" type="ORF">DIE28_17470</name>
</gene>
<comment type="caution">
    <text evidence="2">The sequence shown here is derived from an EMBL/GenBank/DDBJ whole genome shotgun (WGS) entry which is preliminary data.</text>
</comment>
<dbReference type="Proteomes" id="UP000256679">
    <property type="component" value="Unassembled WGS sequence"/>
</dbReference>
<sequence length="72" mass="6961">MATILLAAVGASLGAGFGGTVLGLSGAVIGRALGASLGRAIDQRLLGGGSKAVETGRVDRMRHPTTTGGGRT</sequence>